<proteinExistence type="predicted"/>
<accession>A0A5N4CS38</accession>
<evidence type="ECO:0000256" key="1">
    <source>
        <dbReference type="SAM" id="Phobius"/>
    </source>
</evidence>
<evidence type="ECO:0000313" key="3">
    <source>
        <dbReference type="Proteomes" id="UP000299084"/>
    </source>
</evidence>
<keyword evidence="1" id="KW-0472">Membrane</keyword>
<sequence length="146" mass="15473">MGREPSLLLLSGPLVPDRPGSLSYGGKDYIALTRPALLDRADAAARSPIAQVGGGPSLSSAHHPHHGHHCWPGSFVVTAAVVVGVVIWRKRRSGREGRGIGCEKGGSYAQCCSSDVPRARCSPSHGSQRSPDFLFLQLHLKCVCVL</sequence>
<dbReference type="AlphaFoldDB" id="A0A5N4CS38"/>
<gene>
    <name evidence="2" type="ORF">Cadr_000022157</name>
</gene>
<evidence type="ECO:0000313" key="2">
    <source>
        <dbReference type="EMBL" id="KAB1261658.1"/>
    </source>
</evidence>
<dbReference type="Proteomes" id="UP000299084">
    <property type="component" value="Unassembled WGS sequence"/>
</dbReference>
<protein>
    <submittedName>
        <fullName evidence="2">Uncharacterized protein</fullName>
    </submittedName>
</protein>
<dbReference type="EMBL" id="JWIN03000020">
    <property type="protein sequence ID" value="KAB1261658.1"/>
    <property type="molecule type" value="Genomic_DNA"/>
</dbReference>
<feature type="transmembrane region" description="Helical" evidence="1">
    <location>
        <begin position="71"/>
        <end position="88"/>
    </location>
</feature>
<comment type="caution">
    <text evidence="2">The sequence shown here is derived from an EMBL/GenBank/DDBJ whole genome shotgun (WGS) entry which is preliminary data.</text>
</comment>
<reference evidence="2 3" key="1">
    <citation type="journal article" date="2019" name="Mol. Ecol. Resour.">
        <title>Improving Illumina assemblies with Hi-C and long reads: an example with the North African dromedary.</title>
        <authorList>
            <person name="Elbers J.P."/>
            <person name="Rogers M.F."/>
            <person name="Perelman P.L."/>
            <person name="Proskuryakova A.A."/>
            <person name="Serdyukova N.A."/>
            <person name="Johnson W.E."/>
            <person name="Horin P."/>
            <person name="Corander J."/>
            <person name="Murphy D."/>
            <person name="Burger P.A."/>
        </authorList>
    </citation>
    <scope>NUCLEOTIDE SEQUENCE [LARGE SCALE GENOMIC DNA]</scope>
    <source>
        <strain evidence="2">Drom800</strain>
        <tissue evidence="2">Blood</tissue>
    </source>
</reference>
<organism evidence="2 3">
    <name type="scientific">Camelus dromedarius</name>
    <name type="common">Dromedary</name>
    <name type="synonym">Arabian camel</name>
    <dbReference type="NCBI Taxonomy" id="9838"/>
    <lineage>
        <taxon>Eukaryota</taxon>
        <taxon>Metazoa</taxon>
        <taxon>Chordata</taxon>
        <taxon>Craniata</taxon>
        <taxon>Vertebrata</taxon>
        <taxon>Euteleostomi</taxon>
        <taxon>Mammalia</taxon>
        <taxon>Eutheria</taxon>
        <taxon>Laurasiatheria</taxon>
        <taxon>Artiodactyla</taxon>
        <taxon>Tylopoda</taxon>
        <taxon>Camelidae</taxon>
        <taxon>Camelus</taxon>
    </lineage>
</organism>
<dbReference type="STRING" id="9838.ENSCDRP00005021722"/>
<keyword evidence="3" id="KW-1185">Reference proteome</keyword>
<name>A0A5N4CS38_CAMDR</name>
<keyword evidence="1" id="KW-0812">Transmembrane</keyword>
<keyword evidence="1" id="KW-1133">Transmembrane helix</keyword>